<comment type="caution">
    <text evidence="2">The sequence shown here is derived from an EMBL/GenBank/DDBJ whole genome shotgun (WGS) entry which is preliminary data.</text>
</comment>
<dbReference type="Gene3D" id="1.10.3290.10">
    <property type="entry name" value="Fido-like domain"/>
    <property type="match status" value="1"/>
</dbReference>
<dbReference type="InterPro" id="IPR040198">
    <property type="entry name" value="Fido_containing"/>
</dbReference>
<dbReference type="InterPro" id="IPR036388">
    <property type="entry name" value="WH-like_DNA-bd_sf"/>
</dbReference>
<organism evidence="2 3">
    <name type="scientific">Brachybacterium equifaecis</name>
    <dbReference type="NCBI Taxonomy" id="2910770"/>
    <lineage>
        <taxon>Bacteria</taxon>
        <taxon>Bacillati</taxon>
        <taxon>Actinomycetota</taxon>
        <taxon>Actinomycetes</taxon>
        <taxon>Micrococcales</taxon>
        <taxon>Dermabacteraceae</taxon>
        <taxon>Brachybacterium</taxon>
    </lineage>
</organism>
<proteinExistence type="predicted"/>
<dbReference type="PANTHER" id="PTHR13504">
    <property type="entry name" value="FIDO DOMAIN-CONTAINING PROTEIN DDB_G0283145"/>
    <property type="match status" value="1"/>
</dbReference>
<evidence type="ECO:0000259" key="1">
    <source>
        <dbReference type="PROSITE" id="PS51459"/>
    </source>
</evidence>
<evidence type="ECO:0000313" key="2">
    <source>
        <dbReference type="EMBL" id="MCL6424426.1"/>
    </source>
</evidence>
<dbReference type="Pfam" id="PF02661">
    <property type="entry name" value="Fic"/>
    <property type="match status" value="1"/>
</dbReference>
<dbReference type="PANTHER" id="PTHR13504:SF38">
    <property type="entry name" value="FIDO DOMAIN-CONTAINING PROTEIN"/>
    <property type="match status" value="1"/>
</dbReference>
<reference evidence="2" key="1">
    <citation type="submission" date="2022-02" db="EMBL/GenBank/DDBJ databases">
        <authorList>
            <person name="Lee M."/>
            <person name="Kim S.-J."/>
            <person name="Jung M.-Y."/>
        </authorList>
    </citation>
    <scope>NUCLEOTIDE SEQUENCE</scope>
    <source>
        <strain evidence="2">JHP9</strain>
    </source>
</reference>
<dbReference type="InterPro" id="IPR003812">
    <property type="entry name" value="Fido"/>
</dbReference>
<protein>
    <submittedName>
        <fullName evidence="2">Fic family protein</fullName>
    </submittedName>
</protein>
<sequence length="393" mass="43721">MLFALPELSEADAQVLAAIDEMRQALRFSLSRPRRWRGTLRRQSLARAVRGSNSIEGIEVTDDEALAIVSGESDQVSIDPTWLAVKGYSDAMTYLHAVARRPGAPLDESTLLALHFMVQSYDLDRRPGEYRRGEIFVRDDDAREVVYAGPEPADVPGLMAEYTQDLARLAGSGVHPLLQGAMAHLNLVMIHPFADGNGRMARIVQSFMLYREQVDEAELVSIEEHLGRSAQAYYDVLARVGGGQWSPQRDASEWIEFVLAAHYRQVRTVQRRIWVLDRIAEKVDELVDAGHMPARSSAAMELALSGWRIRNATYRDLAEVSANVASRELNALVDAGLLKRHGQKRGTWYSPADDLAAWIDGVQAQAAARFEEAEDPYRMLRRGGRLVPASAAS</sequence>
<feature type="domain" description="Fido" evidence="1">
    <location>
        <begin position="106"/>
        <end position="260"/>
    </location>
</feature>
<dbReference type="Gene3D" id="1.10.10.10">
    <property type="entry name" value="Winged helix-like DNA-binding domain superfamily/Winged helix DNA-binding domain"/>
    <property type="match status" value="1"/>
</dbReference>
<name>A0ABT0R3A9_9MICO</name>
<accession>A0ABT0R3A9</accession>
<dbReference type="SUPFAM" id="SSF140931">
    <property type="entry name" value="Fic-like"/>
    <property type="match status" value="1"/>
</dbReference>
<evidence type="ECO:0000313" key="3">
    <source>
        <dbReference type="Proteomes" id="UP001203761"/>
    </source>
</evidence>
<dbReference type="InterPro" id="IPR036597">
    <property type="entry name" value="Fido-like_dom_sf"/>
</dbReference>
<dbReference type="PROSITE" id="PS51459">
    <property type="entry name" value="FIDO"/>
    <property type="match status" value="1"/>
</dbReference>
<dbReference type="EMBL" id="JAKNCJ010000013">
    <property type="protein sequence ID" value="MCL6424426.1"/>
    <property type="molecule type" value="Genomic_DNA"/>
</dbReference>
<keyword evidence="3" id="KW-1185">Reference proteome</keyword>
<gene>
    <name evidence="2" type="ORF">Bequi_13735</name>
</gene>
<dbReference type="Proteomes" id="UP001203761">
    <property type="component" value="Unassembled WGS sequence"/>
</dbReference>
<dbReference type="RefSeq" id="WP_249738525.1">
    <property type="nucleotide sequence ID" value="NZ_JAKNCJ010000013.1"/>
</dbReference>